<proteinExistence type="inferred from homology"/>
<evidence type="ECO:0000313" key="10">
    <source>
        <dbReference type="Proteomes" id="UP001595916"/>
    </source>
</evidence>
<evidence type="ECO:0000256" key="7">
    <source>
        <dbReference type="SAM" id="Phobius"/>
    </source>
</evidence>
<comment type="caution">
    <text evidence="9">The sequence shown here is derived from an EMBL/GenBank/DDBJ whole genome shotgun (WGS) entry which is preliminary data.</text>
</comment>
<dbReference type="SUPFAM" id="SSF103481">
    <property type="entry name" value="Multidrug resistance efflux transporter EmrE"/>
    <property type="match status" value="2"/>
</dbReference>
<keyword evidence="3" id="KW-1003">Cell membrane</keyword>
<sequence length="316" mass="34462">MNNNKGLIYILMATLMFSGMEIAIKATNGAFNPIQLNLIRFTIGAVILYPLARRQLSAKGYRLTAKDYAQFNLLGFVCTTFGMTFFTLSVNYIPAHQSALIFAGNIYFSILFAYVILKEVITRFDLAAMAVSFTGLMILINPFRFEGSAIGVISCLTSAIAFAFYGVLAKLFSRGKPTGGVVTTCYSFIFGSLQLALLIVLSRMEGISGYVVAKGLPIFADIPVIRAVSMDNLPYLLYISIGVTGLGFAFYFLAIDTVGVTMTSLVFFIKPVLVPVLAYLVLGEEIPVRSLVGLGFMLVGSAILFYSNVRKIRAMV</sequence>
<comment type="subcellular location">
    <subcellularLocation>
        <location evidence="1">Cell membrane</location>
        <topology evidence="1">Multi-pass membrane protein</topology>
    </subcellularLocation>
</comment>
<feature type="transmembrane region" description="Helical" evidence="7">
    <location>
        <begin position="180"/>
        <end position="201"/>
    </location>
</feature>
<gene>
    <name evidence="9" type="ORF">ACFO4R_02560</name>
</gene>
<dbReference type="Pfam" id="PF00892">
    <property type="entry name" value="EamA"/>
    <property type="match status" value="2"/>
</dbReference>
<evidence type="ECO:0000259" key="8">
    <source>
        <dbReference type="Pfam" id="PF00892"/>
    </source>
</evidence>
<evidence type="ECO:0000256" key="2">
    <source>
        <dbReference type="ARBA" id="ARBA00007362"/>
    </source>
</evidence>
<dbReference type="PANTHER" id="PTHR42920">
    <property type="entry name" value="OS03G0707200 PROTEIN-RELATED"/>
    <property type="match status" value="1"/>
</dbReference>
<dbReference type="InterPro" id="IPR000620">
    <property type="entry name" value="EamA_dom"/>
</dbReference>
<feature type="transmembrane region" description="Helical" evidence="7">
    <location>
        <begin position="265"/>
        <end position="282"/>
    </location>
</feature>
<evidence type="ECO:0000313" key="9">
    <source>
        <dbReference type="EMBL" id="MFC4803954.1"/>
    </source>
</evidence>
<keyword evidence="10" id="KW-1185">Reference proteome</keyword>
<dbReference type="PANTHER" id="PTHR42920:SF5">
    <property type="entry name" value="EAMA DOMAIN-CONTAINING PROTEIN"/>
    <property type="match status" value="1"/>
</dbReference>
<keyword evidence="4 7" id="KW-0812">Transmembrane</keyword>
<evidence type="ECO:0000256" key="4">
    <source>
        <dbReference type="ARBA" id="ARBA00022692"/>
    </source>
</evidence>
<feature type="transmembrane region" description="Helical" evidence="7">
    <location>
        <begin position="149"/>
        <end position="168"/>
    </location>
</feature>
<comment type="similarity">
    <text evidence="2">Belongs to the EamA transporter family.</text>
</comment>
<dbReference type="RefSeq" id="WP_379787431.1">
    <property type="nucleotide sequence ID" value="NZ_JBHSHL010000008.1"/>
</dbReference>
<feature type="transmembrane region" description="Helical" evidence="7">
    <location>
        <begin position="124"/>
        <end position="143"/>
    </location>
</feature>
<feature type="transmembrane region" description="Helical" evidence="7">
    <location>
        <begin position="235"/>
        <end position="253"/>
    </location>
</feature>
<feature type="transmembrane region" description="Helical" evidence="7">
    <location>
        <begin position="7"/>
        <end position="24"/>
    </location>
</feature>
<feature type="domain" description="EamA" evidence="8">
    <location>
        <begin position="5"/>
        <end position="140"/>
    </location>
</feature>
<dbReference type="EMBL" id="JBHSHL010000008">
    <property type="protein sequence ID" value="MFC4803954.1"/>
    <property type="molecule type" value="Genomic_DNA"/>
</dbReference>
<keyword evidence="6 7" id="KW-0472">Membrane</keyword>
<dbReference type="Proteomes" id="UP001595916">
    <property type="component" value="Unassembled WGS sequence"/>
</dbReference>
<accession>A0ABV9QMN4</accession>
<evidence type="ECO:0000256" key="1">
    <source>
        <dbReference type="ARBA" id="ARBA00004651"/>
    </source>
</evidence>
<reference evidence="10" key="1">
    <citation type="journal article" date="2019" name="Int. J. Syst. Evol. Microbiol.">
        <title>The Global Catalogue of Microorganisms (GCM) 10K type strain sequencing project: providing services to taxonomists for standard genome sequencing and annotation.</title>
        <authorList>
            <consortium name="The Broad Institute Genomics Platform"/>
            <consortium name="The Broad Institute Genome Sequencing Center for Infectious Disease"/>
            <person name="Wu L."/>
            <person name="Ma J."/>
        </authorList>
    </citation>
    <scope>NUCLEOTIDE SEQUENCE [LARGE SCALE GENOMIC DNA]</scope>
    <source>
        <strain evidence="10">CCUG 46385</strain>
    </source>
</reference>
<evidence type="ECO:0000256" key="3">
    <source>
        <dbReference type="ARBA" id="ARBA00022475"/>
    </source>
</evidence>
<feature type="transmembrane region" description="Helical" evidence="7">
    <location>
        <begin position="73"/>
        <end position="93"/>
    </location>
</feature>
<feature type="domain" description="EamA" evidence="8">
    <location>
        <begin position="150"/>
        <end position="305"/>
    </location>
</feature>
<keyword evidence="5 7" id="KW-1133">Transmembrane helix</keyword>
<dbReference type="InterPro" id="IPR037185">
    <property type="entry name" value="EmrE-like"/>
</dbReference>
<evidence type="ECO:0000256" key="6">
    <source>
        <dbReference type="ARBA" id="ARBA00023136"/>
    </source>
</evidence>
<organism evidence="9 10">
    <name type="scientific">Filifactor villosus</name>
    <dbReference type="NCBI Taxonomy" id="29374"/>
    <lineage>
        <taxon>Bacteria</taxon>
        <taxon>Bacillati</taxon>
        <taxon>Bacillota</taxon>
        <taxon>Clostridia</taxon>
        <taxon>Peptostreptococcales</taxon>
        <taxon>Filifactoraceae</taxon>
        <taxon>Filifactor</taxon>
    </lineage>
</organism>
<protein>
    <submittedName>
        <fullName evidence="9">DMT family transporter</fullName>
    </submittedName>
</protein>
<feature type="transmembrane region" description="Helical" evidence="7">
    <location>
        <begin position="99"/>
        <end position="117"/>
    </location>
</feature>
<feature type="transmembrane region" description="Helical" evidence="7">
    <location>
        <begin position="288"/>
        <end position="306"/>
    </location>
</feature>
<dbReference type="InterPro" id="IPR051258">
    <property type="entry name" value="Diverse_Substrate_Transporter"/>
</dbReference>
<name>A0ABV9QMN4_9FIRM</name>
<evidence type="ECO:0000256" key="5">
    <source>
        <dbReference type="ARBA" id="ARBA00022989"/>
    </source>
</evidence>
<feature type="transmembrane region" description="Helical" evidence="7">
    <location>
        <begin position="30"/>
        <end position="52"/>
    </location>
</feature>